<dbReference type="PANTHER" id="PTHR30619:SF1">
    <property type="entry name" value="RECOMBINATION PROTEIN 2"/>
    <property type="match status" value="1"/>
</dbReference>
<dbReference type="AlphaFoldDB" id="A0A2N9PD76"/>
<dbReference type="Gene3D" id="3.60.15.10">
    <property type="entry name" value="Ribonuclease Z/Hydroxyacylglutathione hydrolase-like"/>
    <property type="match status" value="1"/>
</dbReference>
<evidence type="ECO:0000313" key="2">
    <source>
        <dbReference type="Proteomes" id="UP000238180"/>
    </source>
</evidence>
<name>A0A2N9PD76_9FLAO</name>
<dbReference type="InterPro" id="IPR052159">
    <property type="entry name" value="Competence_DNA_uptake"/>
</dbReference>
<gene>
    <name evidence="1" type="ORF">FLACOL_02328</name>
</gene>
<evidence type="ECO:0000313" key="1">
    <source>
        <dbReference type="EMBL" id="SPE78312.1"/>
    </source>
</evidence>
<organism evidence="1 2">
    <name type="scientific">Flavobacterium columnare</name>
    <dbReference type="NCBI Taxonomy" id="996"/>
    <lineage>
        <taxon>Bacteria</taxon>
        <taxon>Pseudomonadati</taxon>
        <taxon>Bacteroidota</taxon>
        <taxon>Flavobacteriia</taxon>
        <taxon>Flavobacteriales</taxon>
        <taxon>Flavobacteriaceae</taxon>
        <taxon>Flavobacterium</taxon>
    </lineage>
</organism>
<reference evidence="1 2" key="1">
    <citation type="submission" date="2018-02" db="EMBL/GenBank/DDBJ databases">
        <authorList>
            <person name="Cohen D.B."/>
            <person name="Kent A.D."/>
        </authorList>
    </citation>
    <scope>NUCLEOTIDE SEQUENCE [LARGE SCALE GENOMIC DNA]</scope>
    <source>
        <strain evidence="1">CIP109753</strain>
    </source>
</reference>
<evidence type="ECO:0008006" key="3">
    <source>
        <dbReference type="Google" id="ProtNLM"/>
    </source>
</evidence>
<dbReference type="EMBL" id="OLKH01000125">
    <property type="protein sequence ID" value="SPE78312.1"/>
    <property type="molecule type" value="Genomic_DNA"/>
</dbReference>
<dbReference type="PANTHER" id="PTHR30619">
    <property type="entry name" value="DNA INTERNALIZATION/COMPETENCE PROTEIN COMEC/REC2"/>
    <property type="match status" value="1"/>
</dbReference>
<protein>
    <recommendedName>
        <fullName evidence="3">MBL fold metallo-hydrolase</fullName>
    </recommendedName>
</protein>
<dbReference type="InterPro" id="IPR036866">
    <property type="entry name" value="RibonucZ/Hydroxyglut_hydro"/>
</dbReference>
<accession>A0A2N9PD76</accession>
<dbReference type="Proteomes" id="UP000238180">
    <property type="component" value="Unassembled WGS sequence"/>
</dbReference>
<sequence length="307" mass="35234">MLKQRLKKITNQEVNNMSIETKFRAFQLDSPGSLFSYYKNNNYTLIEARLPKGGIEILSGDLKCHGKDRIDTLHITSWDDDHCDWDSLTQIMNQFQPNRIEIPGYEPKSETGKNCKGLIMKYDDIHQKYVNNVTIYNKETIKSLNNGTAWDTNNILYESLFDVNNSNDMSQIRLFRSLGFNVLSLGDCESEDIANNLISYATFIKNETDIIILPHHGSENTMLTPEFLDFCKPTLSICSSNYDNEYSHPRQSVVNLLTSKNVKSLTTKMGDIVVIKEVNEDTKVYNYISNNGTLEGVYTFKTKRQKV</sequence>
<proteinExistence type="predicted"/>
<dbReference type="SUPFAM" id="SSF56281">
    <property type="entry name" value="Metallo-hydrolase/oxidoreductase"/>
    <property type="match status" value="1"/>
</dbReference>